<sequence length="349" mass="37811">MQAANTATDLDTAKALGYTSVEEAIAAAANAANHAQHIAAAKAYQSSAHALERKTVAASEYGLSVDQITFVEPPFHVPKRIEAADIVAAQQAGFQVQIGTTEHRLDLIGRWWWTLRQSGWMSVESSHGNFATEAEAWADAVRALREDPSLGLPASAVDEPRLWVAMLEHVERGGARLAFFFQRAEPTDSEIYARHADTAMPSELDVVALFDVPHEASVDPRTLQALEAYAKAQVEGLPGAITKLVSVDKTKAWLNPVQRAILNTYADRQFAYLEACNFEEEFQYALRGCGDGLLKFLMAETSTAEDCTSGDIAGARIENSIKLLQTVVGAVQAIPEWKPGSAQSVEVGT</sequence>
<geneLocation type="plasmid" evidence="1">
    <name>pRp12D01</name>
</geneLocation>
<dbReference type="AlphaFoldDB" id="C6BPK0"/>
<keyword evidence="1" id="KW-0614">Plasmid</keyword>
<dbReference type="KEGG" id="rpf:Rpic12D_4890"/>
<dbReference type="EMBL" id="CP001646">
    <property type="protein sequence ID" value="ACS66124.1"/>
    <property type="molecule type" value="Genomic_DNA"/>
</dbReference>
<name>C6BPK0_RALP1</name>
<gene>
    <name evidence="1" type="ordered locus">Rpic12D_4890</name>
</gene>
<accession>C6BPK0</accession>
<organism evidence="1">
    <name type="scientific">Ralstonia pickettii (strain 12D)</name>
    <dbReference type="NCBI Taxonomy" id="428406"/>
    <lineage>
        <taxon>Bacteria</taxon>
        <taxon>Pseudomonadati</taxon>
        <taxon>Pseudomonadota</taxon>
        <taxon>Betaproteobacteria</taxon>
        <taxon>Burkholderiales</taxon>
        <taxon>Burkholderiaceae</taxon>
        <taxon>Ralstonia</taxon>
    </lineage>
</organism>
<dbReference type="HOGENOM" id="CLU_794253_0_0_4"/>
<evidence type="ECO:0000313" key="1">
    <source>
        <dbReference type="EMBL" id="ACS66124.1"/>
    </source>
</evidence>
<reference evidence="1" key="1">
    <citation type="submission" date="2009-06" db="EMBL/GenBank/DDBJ databases">
        <title>Complete sequence plasmid 1 of Ralstonia pickettii 12D.</title>
        <authorList>
            <consortium name="US DOE Joint Genome Institute"/>
            <person name="Lucas S."/>
            <person name="Copeland A."/>
            <person name="Lapidus A."/>
            <person name="Glavina del Rio T."/>
            <person name="Dalin E."/>
            <person name="Tice H."/>
            <person name="Bruce D."/>
            <person name="Goodwin L."/>
            <person name="Pitluck S."/>
            <person name="Sims D."/>
            <person name="Meincke L."/>
            <person name="Brettin T."/>
            <person name="Detter J.C."/>
            <person name="Han C."/>
            <person name="Larimer F."/>
            <person name="Land M."/>
            <person name="Hauser L."/>
            <person name="Kyrpides N."/>
            <person name="Ovchinnikova G."/>
            <person name="Marsh T."/>
            <person name="Richardson P."/>
        </authorList>
    </citation>
    <scope>NUCLEOTIDE SEQUENCE [LARGE SCALE GENOMIC DNA]</scope>
    <source>
        <strain evidence="1">12D</strain>
        <plasmid>12D</plasmid>
        <plasmid evidence="1">pRp12D01</plasmid>
    </source>
</reference>
<proteinExistence type="predicted"/>
<protein>
    <submittedName>
        <fullName evidence="1">Uncharacterized protein</fullName>
    </submittedName>
</protein>